<dbReference type="InParanoid" id="H2XLB6"/>
<keyword evidence="2" id="KW-1185">Reference proteome</keyword>
<dbReference type="HOGENOM" id="CLU_2346041_0_0_1"/>
<reference evidence="1" key="2">
    <citation type="submission" date="2025-08" db="UniProtKB">
        <authorList>
            <consortium name="Ensembl"/>
        </authorList>
    </citation>
    <scope>IDENTIFICATION</scope>
</reference>
<organism evidence="1 2">
    <name type="scientific">Ciona intestinalis</name>
    <name type="common">Transparent sea squirt</name>
    <name type="synonym">Ascidia intestinalis</name>
    <dbReference type="NCBI Taxonomy" id="7719"/>
    <lineage>
        <taxon>Eukaryota</taxon>
        <taxon>Metazoa</taxon>
        <taxon>Chordata</taxon>
        <taxon>Tunicata</taxon>
        <taxon>Ascidiacea</taxon>
        <taxon>Phlebobranchia</taxon>
        <taxon>Cionidae</taxon>
        <taxon>Ciona</taxon>
    </lineage>
</organism>
<protein>
    <submittedName>
        <fullName evidence="1">Uncharacterized protein</fullName>
    </submittedName>
</protein>
<dbReference type="Proteomes" id="UP000008144">
    <property type="component" value="Unassembled WGS sequence"/>
</dbReference>
<reference evidence="2" key="1">
    <citation type="journal article" date="2002" name="Science">
        <title>The draft genome of Ciona intestinalis: insights into chordate and vertebrate origins.</title>
        <authorList>
            <person name="Dehal P."/>
            <person name="Satou Y."/>
            <person name="Campbell R.K."/>
            <person name="Chapman J."/>
            <person name="Degnan B."/>
            <person name="De Tomaso A."/>
            <person name="Davidson B."/>
            <person name="Di Gregorio A."/>
            <person name="Gelpke M."/>
            <person name="Goodstein D.M."/>
            <person name="Harafuji N."/>
            <person name="Hastings K.E."/>
            <person name="Ho I."/>
            <person name="Hotta K."/>
            <person name="Huang W."/>
            <person name="Kawashima T."/>
            <person name="Lemaire P."/>
            <person name="Martinez D."/>
            <person name="Meinertzhagen I.A."/>
            <person name="Necula S."/>
            <person name="Nonaka M."/>
            <person name="Putnam N."/>
            <person name="Rash S."/>
            <person name="Saiga H."/>
            <person name="Satake M."/>
            <person name="Terry A."/>
            <person name="Yamada L."/>
            <person name="Wang H.G."/>
            <person name="Awazu S."/>
            <person name="Azumi K."/>
            <person name="Boore J."/>
            <person name="Branno M."/>
            <person name="Chin-Bow S."/>
            <person name="DeSantis R."/>
            <person name="Doyle S."/>
            <person name="Francino P."/>
            <person name="Keys D.N."/>
            <person name="Haga S."/>
            <person name="Hayashi H."/>
            <person name="Hino K."/>
            <person name="Imai K.S."/>
            <person name="Inaba K."/>
            <person name="Kano S."/>
            <person name="Kobayashi K."/>
            <person name="Kobayashi M."/>
            <person name="Lee B.I."/>
            <person name="Makabe K.W."/>
            <person name="Manohar C."/>
            <person name="Matassi G."/>
            <person name="Medina M."/>
            <person name="Mochizuki Y."/>
            <person name="Mount S."/>
            <person name="Morishita T."/>
            <person name="Miura S."/>
            <person name="Nakayama A."/>
            <person name="Nishizaka S."/>
            <person name="Nomoto H."/>
            <person name="Ohta F."/>
            <person name="Oishi K."/>
            <person name="Rigoutsos I."/>
            <person name="Sano M."/>
            <person name="Sasaki A."/>
            <person name="Sasakura Y."/>
            <person name="Shoguchi E."/>
            <person name="Shin-i T."/>
            <person name="Spagnuolo A."/>
            <person name="Stainier D."/>
            <person name="Suzuki M.M."/>
            <person name="Tassy O."/>
            <person name="Takatori N."/>
            <person name="Tokuoka M."/>
            <person name="Yagi K."/>
            <person name="Yoshizaki F."/>
            <person name="Wada S."/>
            <person name="Zhang C."/>
            <person name="Hyatt P.D."/>
            <person name="Larimer F."/>
            <person name="Detter C."/>
            <person name="Doggett N."/>
            <person name="Glavina T."/>
            <person name="Hawkins T."/>
            <person name="Richardson P."/>
            <person name="Lucas S."/>
            <person name="Kohara Y."/>
            <person name="Levine M."/>
            <person name="Satoh N."/>
            <person name="Rokhsar D.S."/>
        </authorList>
    </citation>
    <scope>NUCLEOTIDE SEQUENCE [LARGE SCALE GENOMIC DNA]</scope>
</reference>
<proteinExistence type="predicted"/>
<reference evidence="1" key="3">
    <citation type="submission" date="2025-09" db="UniProtKB">
        <authorList>
            <consortium name="Ensembl"/>
        </authorList>
    </citation>
    <scope>IDENTIFICATION</scope>
</reference>
<accession>H2XLB6</accession>
<evidence type="ECO:0000313" key="1">
    <source>
        <dbReference type="Ensembl" id="ENSCINP00000030448.1"/>
    </source>
</evidence>
<dbReference type="AlphaFoldDB" id="H2XLB6"/>
<sequence length="97" mass="10284">MAAEPIAGAIPCLIARMKPVPAPLNMEFQGSSFCRRATNEQSHSENVSPHTPKLPAVRGVFILALAIAPSNLLDIPFGAFLAPPTMETKPPPKNPSV</sequence>
<dbReference type="Ensembl" id="ENSCINT00000034456.1">
    <property type="protein sequence ID" value="ENSCINP00000030448.1"/>
    <property type="gene ID" value="ENSCING00000020491.1"/>
</dbReference>
<name>H2XLB6_CIOIN</name>
<evidence type="ECO:0000313" key="2">
    <source>
        <dbReference type="Proteomes" id="UP000008144"/>
    </source>
</evidence>